<feature type="coiled-coil region" evidence="1">
    <location>
        <begin position="347"/>
        <end position="422"/>
    </location>
</feature>
<evidence type="ECO:0000259" key="2">
    <source>
        <dbReference type="Pfam" id="PF20250"/>
    </source>
</evidence>
<evidence type="ECO:0000256" key="1">
    <source>
        <dbReference type="SAM" id="Coils"/>
    </source>
</evidence>
<evidence type="ECO:0000313" key="4">
    <source>
        <dbReference type="Proteomes" id="UP001157114"/>
    </source>
</evidence>
<dbReference type="InterPro" id="IPR005646">
    <property type="entry name" value="FapA"/>
</dbReference>
<accession>A0ABQ6GGP0</accession>
<gene>
    <name evidence="3" type="ORF">MU1_28530</name>
</gene>
<dbReference type="RefSeq" id="WP_284239251.1">
    <property type="nucleotide sequence ID" value="NZ_BSSQ01000012.1"/>
</dbReference>
<evidence type="ECO:0000313" key="3">
    <source>
        <dbReference type="EMBL" id="GLX68508.1"/>
    </source>
</evidence>
<feature type="domain" description="Flagellar Assembly Protein A N-terminal region" evidence="2">
    <location>
        <begin position="11"/>
        <end position="183"/>
    </location>
</feature>
<dbReference type="PANTHER" id="PTHR38032:SF1">
    <property type="entry name" value="RNA-BINDING PROTEIN KHPB N-TERMINAL DOMAIN-CONTAINING PROTEIN"/>
    <property type="match status" value="1"/>
</dbReference>
<dbReference type="EMBL" id="BSSQ01000012">
    <property type="protein sequence ID" value="GLX68508.1"/>
    <property type="molecule type" value="Genomic_DNA"/>
</dbReference>
<dbReference type="InterPro" id="IPR046865">
    <property type="entry name" value="FapA_b_solenoid"/>
</dbReference>
<proteinExistence type="predicted"/>
<keyword evidence="4" id="KW-1185">Reference proteome</keyword>
<dbReference type="Pfam" id="PF03961">
    <property type="entry name" value="FapA"/>
    <property type="match status" value="1"/>
</dbReference>
<dbReference type="PANTHER" id="PTHR38032">
    <property type="entry name" value="POLYMERASE-RELATED"/>
    <property type="match status" value="1"/>
</dbReference>
<protein>
    <recommendedName>
        <fullName evidence="2">Flagellar Assembly Protein A N-terminal region domain-containing protein</fullName>
    </recommendedName>
</protein>
<reference evidence="3 4" key="1">
    <citation type="submission" date="2023-03" db="EMBL/GenBank/DDBJ databases">
        <title>Draft genome sequence of the bacteria which degrade cell wall of Tricholomamatutake.</title>
        <authorList>
            <person name="Konishi Y."/>
            <person name="Fukuta Y."/>
            <person name="Shirasaka N."/>
        </authorList>
    </citation>
    <scope>NUCLEOTIDE SEQUENCE [LARGE SCALE GENOMIC DNA]</scope>
    <source>
        <strain evidence="4">mu1</strain>
    </source>
</reference>
<keyword evidence="1" id="KW-0175">Coiled coil</keyword>
<organism evidence="3 4">
    <name type="scientific">Paenibacillus glycanilyticus</name>
    <dbReference type="NCBI Taxonomy" id="126569"/>
    <lineage>
        <taxon>Bacteria</taxon>
        <taxon>Bacillati</taxon>
        <taxon>Bacillota</taxon>
        <taxon>Bacilli</taxon>
        <taxon>Bacillales</taxon>
        <taxon>Paenibacillaceae</taxon>
        <taxon>Paenibacillus</taxon>
    </lineage>
</organism>
<comment type="caution">
    <text evidence="3">The sequence shown here is derived from an EMBL/GenBank/DDBJ whole genome shotgun (WGS) entry which is preliminary data.</text>
</comment>
<dbReference type="Proteomes" id="UP001157114">
    <property type="component" value="Unassembled WGS sequence"/>
</dbReference>
<name>A0ABQ6GGP0_9BACL</name>
<dbReference type="InterPro" id="IPR046866">
    <property type="entry name" value="FapA_N"/>
</dbReference>
<dbReference type="Pfam" id="PF20250">
    <property type="entry name" value="FapA_N"/>
    <property type="match status" value="1"/>
</dbReference>
<sequence>MEDHLLESYLRIQISADKLSAFLTFNRITEEFDCTPGQLERFVRGNGVVFGIRTSVLSEICSNTLAYCKEQTLIAVGNPASQGKDGSIRFAYDMQEQSHRPAELEDGKVDFKEIARLKNVKRGQLIAERIDALFGSPGMMVTGEEIQAKQGKQARFKVGKNVVVNENQTAMYALIDGLVTITDKEKVNVFPVYEVNGDVDYRVGNIDFVGTVVIRGNVLSGFRVKASGDIRVIGGVEGAELESEGSIEITGGIMAGNKGYVKAQRNVKSSFIQDSNVIAGEDVLVSQSIMHSNVRAGRNVICQGSKGLIVGGSIQAVEKVTARVIGNTMSTATSIEVGVRPESRSELQDLRLKLRQHLDAIDKTEKALAILDQQAALDQLNDQKMAMRIKLSATRRQTTAEIDQIRERVLEIEKTLEDTDKARVDVSHTVYGGIKVVIGRYTRFIKDPIQRVSFRYSEGDIVQLALFT</sequence>